<evidence type="ECO:0000256" key="1">
    <source>
        <dbReference type="ARBA" id="ARBA00008724"/>
    </source>
</evidence>
<keyword evidence="5 6" id="KW-0804">Transcription</keyword>
<protein>
    <recommendedName>
        <fullName evidence="6">Probable transcriptional regulatory protein SAMN06265379_11120</fullName>
    </recommendedName>
</protein>
<keyword evidence="4 6" id="KW-0238">DNA-binding</keyword>
<feature type="domain" description="TACO1/YebC-like N-terminal" evidence="8">
    <location>
        <begin position="4"/>
        <end position="73"/>
    </location>
</feature>
<comment type="subcellular location">
    <subcellularLocation>
        <location evidence="6">Cytoplasm</location>
    </subcellularLocation>
</comment>
<proteinExistence type="inferred from homology"/>
<dbReference type="InterPro" id="IPR049083">
    <property type="entry name" value="TACO1_YebC_N"/>
</dbReference>
<dbReference type="PANTHER" id="PTHR12532:SF6">
    <property type="entry name" value="TRANSCRIPTIONAL REGULATORY PROTEIN YEBC-RELATED"/>
    <property type="match status" value="1"/>
</dbReference>
<sequence length="238" mass="26842">MGRAFEYRKATKLKRWASMAKTFTKLGRQITVAVKDGGSDPEANPRLRMLIQNAKAANMPKDNVERAIKKATEKNHDDWKEVVYEGYGPFGVAVMVETTTNNNTRTVGAVRSYFNKAGGSLGTTGSVEYMFEHQCHFKVEAKEGIDLEELELDMIDAGANEIFEEDGKIIIYGAFESYGSIQSYLEDNDFEIISSEFERIPTTTKELNEEETVVFEKMLAKFEEDEDVTNIYHTVAGL</sequence>
<dbReference type="InterPro" id="IPR048300">
    <property type="entry name" value="TACO1_YebC-like_2nd/3rd_dom"/>
</dbReference>
<feature type="domain" description="TACO1/YebC-like second and third" evidence="7">
    <location>
        <begin position="80"/>
        <end position="234"/>
    </location>
</feature>
<dbReference type="OrthoDB" id="9781053at2"/>
<evidence type="ECO:0000256" key="4">
    <source>
        <dbReference type="ARBA" id="ARBA00023125"/>
    </source>
</evidence>
<dbReference type="GO" id="GO:0005829">
    <property type="term" value="C:cytosol"/>
    <property type="evidence" value="ECO:0007669"/>
    <property type="project" value="TreeGrafter"/>
</dbReference>
<evidence type="ECO:0000259" key="8">
    <source>
        <dbReference type="Pfam" id="PF20772"/>
    </source>
</evidence>
<keyword evidence="10" id="KW-1185">Reference proteome</keyword>
<dbReference type="InterPro" id="IPR017856">
    <property type="entry name" value="Integrase-like_N"/>
</dbReference>
<dbReference type="EMBL" id="FXTB01000011">
    <property type="protein sequence ID" value="SMO87156.1"/>
    <property type="molecule type" value="Genomic_DNA"/>
</dbReference>
<dbReference type="HAMAP" id="MF_00693">
    <property type="entry name" value="Transcrip_reg_TACO1"/>
    <property type="match status" value="1"/>
</dbReference>
<evidence type="ECO:0000256" key="5">
    <source>
        <dbReference type="ARBA" id="ARBA00023163"/>
    </source>
</evidence>
<dbReference type="InterPro" id="IPR029072">
    <property type="entry name" value="YebC-like"/>
</dbReference>
<comment type="similarity">
    <text evidence="1 6">Belongs to the TACO1 family.</text>
</comment>
<dbReference type="InterPro" id="IPR002876">
    <property type="entry name" value="Transcrip_reg_TACO1-like"/>
</dbReference>
<dbReference type="NCBIfam" id="TIGR01033">
    <property type="entry name" value="YebC/PmpR family DNA-binding transcriptional regulator"/>
    <property type="match status" value="1"/>
</dbReference>
<dbReference type="Pfam" id="PF01709">
    <property type="entry name" value="Transcrip_reg"/>
    <property type="match status" value="1"/>
</dbReference>
<dbReference type="NCBIfam" id="NF009044">
    <property type="entry name" value="PRK12378.1"/>
    <property type="match status" value="1"/>
</dbReference>
<dbReference type="GO" id="GO:0006355">
    <property type="term" value="P:regulation of DNA-templated transcription"/>
    <property type="evidence" value="ECO:0007669"/>
    <property type="project" value="UniProtKB-UniRule"/>
</dbReference>
<dbReference type="Pfam" id="PF20772">
    <property type="entry name" value="TACO1_YebC_N"/>
    <property type="match status" value="1"/>
</dbReference>
<evidence type="ECO:0000256" key="2">
    <source>
        <dbReference type="ARBA" id="ARBA00022490"/>
    </source>
</evidence>
<dbReference type="Proteomes" id="UP000319040">
    <property type="component" value="Unassembled WGS sequence"/>
</dbReference>
<dbReference type="PANTHER" id="PTHR12532">
    <property type="entry name" value="TRANSLATIONAL ACTIVATOR OF CYTOCHROME C OXIDASE 1"/>
    <property type="match status" value="1"/>
</dbReference>
<evidence type="ECO:0000313" key="10">
    <source>
        <dbReference type="Proteomes" id="UP000319040"/>
    </source>
</evidence>
<name>A0A521ET76_SACCC</name>
<dbReference type="FunFam" id="1.10.10.200:FF:000004">
    <property type="entry name" value="Probable transcriptional regulatory protein BSBG_02618"/>
    <property type="match status" value="1"/>
</dbReference>
<evidence type="ECO:0000256" key="3">
    <source>
        <dbReference type="ARBA" id="ARBA00023015"/>
    </source>
</evidence>
<dbReference type="GO" id="GO:0003677">
    <property type="term" value="F:DNA binding"/>
    <property type="evidence" value="ECO:0007669"/>
    <property type="project" value="UniProtKB-UniRule"/>
</dbReference>
<accession>A0A521ET76</accession>
<keyword evidence="3 6" id="KW-0805">Transcription regulation</keyword>
<evidence type="ECO:0000256" key="6">
    <source>
        <dbReference type="HAMAP-Rule" id="MF_00693"/>
    </source>
</evidence>
<dbReference type="AlphaFoldDB" id="A0A521ET76"/>
<organism evidence="9 10">
    <name type="scientific">Saccharicrinis carchari</name>
    <dbReference type="NCBI Taxonomy" id="1168039"/>
    <lineage>
        <taxon>Bacteria</taxon>
        <taxon>Pseudomonadati</taxon>
        <taxon>Bacteroidota</taxon>
        <taxon>Bacteroidia</taxon>
        <taxon>Marinilabiliales</taxon>
        <taxon>Marinilabiliaceae</taxon>
        <taxon>Saccharicrinis</taxon>
    </lineage>
</organism>
<gene>
    <name evidence="9" type="ORF">SAMN06265379_11120</name>
</gene>
<dbReference type="RefSeq" id="WP_142534468.1">
    <property type="nucleotide sequence ID" value="NZ_FXTB01000011.1"/>
</dbReference>
<reference evidence="9 10" key="1">
    <citation type="submission" date="2017-05" db="EMBL/GenBank/DDBJ databases">
        <authorList>
            <person name="Varghese N."/>
            <person name="Submissions S."/>
        </authorList>
    </citation>
    <scope>NUCLEOTIDE SEQUENCE [LARGE SCALE GENOMIC DNA]</scope>
    <source>
        <strain evidence="9 10">DSM 27040</strain>
    </source>
</reference>
<keyword evidence="2 6" id="KW-0963">Cytoplasm</keyword>
<dbReference type="SUPFAM" id="SSF75625">
    <property type="entry name" value="YebC-like"/>
    <property type="match status" value="1"/>
</dbReference>
<dbReference type="Gene3D" id="3.30.70.980">
    <property type="match status" value="2"/>
</dbReference>
<dbReference type="Gene3D" id="1.10.10.200">
    <property type="match status" value="1"/>
</dbReference>
<evidence type="ECO:0000313" key="9">
    <source>
        <dbReference type="EMBL" id="SMO87156.1"/>
    </source>
</evidence>
<evidence type="ECO:0000259" key="7">
    <source>
        <dbReference type="Pfam" id="PF01709"/>
    </source>
</evidence>
<dbReference type="InterPro" id="IPR026564">
    <property type="entry name" value="Transcrip_reg_TACO1-like_dom3"/>
</dbReference>